<reference evidence="1" key="1">
    <citation type="submission" date="2018-02" db="EMBL/GenBank/DDBJ databases">
        <title>The genomes of Aspergillus section Nigri reveals drivers in fungal speciation.</title>
        <authorList>
            <consortium name="DOE Joint Genome Institute"/>
            <person name="Vesth T.C."/>
            <person name="Nybo J."/>
            <person name="Theobald S."/>
            <person name="Brandl J."/>
            <person name="Frisvad J.C."/>
            <person name="Nielsen K.F."/>
            <person name="Lyhne E.K."/>
            <person name="Kogle M.E."/>
            <person name="Kuo A."/>
            <person name="Riley R."/>
            <person name="Clum A."/>
            <person name="Nolan M."/>
            <person name="Lipzen A."/>
            <person name="Salamov A."/>
            <person name="Henrissat B."/>
            <person name="Wiebenga A."/>
            <person name="De vries R.P."/>
            <person name="Grigoriev I.V."/>
            <person name="Mortensen U.H."/>
            <person name="Andersen M.R."/>
            <person name="Baker S.E."/>
        </authorList>
    </citation>
    <scope>NUCLEOTIDE SEQUENCE</scope>
    <source>
        <strain evidence="1">CBS 115574</strain>
    </source>
</reference>
<dbReference type="Proteomes" id="UP000249748">
    <property type="component" value="Unassembled WGS sequence"/>
</dbReference>
<proteinExistence type="predicted"/>
<evidence type="ECO:0000313" key="1">
    <source>
        <dbReference type="EMBL" id="RAK91262.1"/>
    </source>
</evidence>
<dbReference type="EMBL" id="KZ824542">
    <property type="protein sequence ID" value="RAK91262.1"/>
    <property type="molecule type" value="Genomic_DNA"/>
</dbReference>
<accession>A0ACD1IND8</accession>
<sequence length="309" mass="34251">MAFNRIAVYGHRGFVGSRVVSALIASGAPITVLHRPSSDTSNLPEHVRKIEVDVLDEDALVDALQDIDIVISLVGDEGTDRQYGFVKAIPRTNVQLFSPSDFCLRYCEQGMRMPCMKAKAKVEKASKDAGIPTTVIHVGNFAEFTLSTTAVGVDLQNNVLVYTGNSATEQVTMCTKDYVAAAYVDIFTTRPIHTIQNRTITLSELAPTGMEIAAIMKEKNSREPSIATRSLEEINQRIEDSLSKESNLAVPAYCRKMWGTGEMMKMLPDDLWEVEGYRKASLEDLVIGGKLDSYRTLPDHVLEYLRKIL</sequence>
<protein>
    <submittedName>
        <fullName evidence="1">NmrA-like family protein</fullName>
    </submittedName>
</protein>
<name>A0ACD1IND8_9EURO</name>
<organism evidence="1 2">
    <name type="scientific">Aspergillus costaricaensis CBS 115574</name>
    <dbReference type="NCBI Taxonomy" id="1448317"/>
    <lineage>
        <taxon>Eukaryota</taxon>
        <taxon>Fungi</taxon>
        <taxon>Dikarya</taxon>
        <taxon>Ascomycota</taxon>
        <taxon>Pezizomycotina</taxon>
        <taxon>Eurotiomycetes</taxon>
        <taxon>Eurotiomycetidae</taxon>
        <taxon>Eurotiales</taxon>
        <taxon>Aspergillaceae</taxon>
        <taxon>Aspergillus</taxon>
        <taxon>Aspergillus subgen. Circumdati</taxon>
    </lineage>
</organism>
<gene>
    <name evidence="1" type="ORF">BO79DRAFT_191260</name>
</gene>
<keyword evidence="2" id="KW-1185">Reference proteome</keyword>
<evidence type="ECO:0000313" key="2">
    <source>
        <dbReference type="Proteomes" id="UP000249748"/>
    </source>
</evidence>